<dbReference type="EMBL" id="KN823036">
    <property type="protein sequence ID" value="KIO25768.1"/>
    <property type="molecule type" value="Genomic_DNA"/>
</dbReference>
<proteinExistence type="predicted"/>
<dbReference type="OrthoDB" id="2013972at2759"/>
<name>A0A0C3KWE3_9AGAM</name>
<feature type="domain" description="Methyltransferase" evidence="2">
    <location>
        <begin position="138"/>
        <end position="242"/>
    </location>
</feature>
<dbReference type="AlphaFoldDB" id="A0A0C3KWE3"/>
<dbReference type="Gene3D" id="3.40.50.150">
    <property type="entry name" value="Vaccinia Virus protein VP39"/>
    <property type="match status" value="1"/>
</dbReference>
<sequence length="384" mass="43313">MPSSRARRLSGDDYCSSSHASDADDELGETSEDGTDGTGTDINDDLSLGRGTSPAPSLNPSLYSYRSSVDGGILLKDLYGRVVNSTSQTYLLPADVLEHSRLDMQHEMLKKMRNGLFLAANDVRRALAPREDPEPQPAVLDIGSGSGSWMVDMAKMFPHAEIVGIDLVPANLNHSAPLNCRFECDDVNLGLLHYKGAFDVVHVSCVAQGIASYRKMLDEITEVLRPGGVFLAVDGDMHLWDENQQLIPSRAEEEPGFTWTSRLFYAMRDAMRARGPGLDEYVQIYDWLQEQGPVWESTGRERMLIPLGPWKTDMTEKEKYISELMQQNFIRMADSFRPLLLSYGFFEETVERWTTNAKDEVKNIRHKLYIRFQFEWAVKARKAS</sequence>
<dbReference type="InterPro" id="IPR029063">
    <property type="entry name" value="SAM-dependent_MTases_sf"/>
</dbReference>
<organism evidence="3 4">
    <name type="scientific">Tulasnella calospora MUT 4182</name>
    <dbReference type="NCBI Taxonomy" id="1051891"/>
    <lineage>
        <taxon>Eukaryota</taxon>
        <taxon>Fungi</taxon>
        <taxon>Dikarya</taxon>
        <taxon>Basidiomycota</taxon>
        <taxon>Agaricomycotina</taxon>
        <taxon>Agaricomycetes</taxon>
        <taxon>Cantharellales</taxon>
        <taxon>Tulasnellaceae</taxon>
        <taxon>Tulasnella</taxon>
    </lineage>
</organism>
<keyword evidence="4" id="KW-1185">Reference proteome</keyword>
<dbReference type="SUPFAM" id="SSF53335">
    <property type="entry name" value="S-adenosyl-L-methionine-dependent methyltransferases"/>
    <property type="match status" value="1"/>
</dbReference>
<reference evidence="3 4" key="1">
    <citation type="submission" date="2014-04" db="EMBL/GenBank/DDBJ databases">
        <authorList>
            <consortium name="DOE Joint Genome Institute"/>
            <person name="Kuo A."/>
            <person name="Girlanda M."/>
            <person name="Perotto S."/>
            <person name="Kohler A."/>
            <person name="Nagy L.G."/>
            <person name="Floudas D."/>
            <person name="Copeland A."/>
            <person name="Barry K.W."/>
            <person name="Cichocki N."/>
            <person name="Veneault-Fourrey C."/>
            <person name="LaButti K."/>
            <person name="Lindquist E.A."/>
            <person name="Lipzen A."/>
            <person name="Lundell T."/>
            <person name="Morin E."/>
            <person name="Murat C."/>
            <person name="Sun H."/>
            <person name="Tunlid A."/>
            <person name="Henrissat B."/>
            <person name="Grigoriev I.V."/>
            <person name="Hibbett D.S."/>
            <person name="Martin F."/>
            <person name="Nordberg H.P."/>
            <person name="Cantor M.N."/>
            <person name="Hua S.X."/>
        </authorList>
    </citation>
    <scope>NUCLEOTIDE SEQUENCE [LARGE SCALE GENOMIC DNA]</scope>
    <source>
        <strain evidence="3 4">MUT 4182</strain>
    </source>
</reference>
<feature type="compositionally biased region" description="Acidic residues" evidence="1">
    <location>
        <begin position="23"/>
        <end position="35"/>
    </location>
</feature>
<dbReference type="GO" id="GO:0008168">
    <property type="term" value="F:methyltransferase activity"/>
    <property type="evidence" value="ECO:0007669"/>
    <property type="project" value="TreeGrafter"/>
</dbReference>
<reference evidence="4" key="2">
    <citation type="submission" date="2015-01" db="EMBL/GenBank/DDBJ databases">
        <title>Evolutionary Origins and Diversification of the Mycorrhizal Mutualists.</title>
        <authorList>
            <consortium name="DOE Joint Genome Institute"/>
            <consortium name="Mycorrhizal Genomics Consortium"/>
            <person name="Kohler A."/>
            <person name="Kuo A."/>
            <person name="Nagy L.G."/>
            <person name="Floudas D."/>
            <person name="Copeland A."/>
            <person name="Barry K.W."/>
            <person name="Cichocki N."/>
            <person name="Veneault-Fourrey C."/>
            <person name="LaButti K."/>
            <person name="Lindquist E.A."/>
            <person name="Lipzen A."/>
            <person name="Lundell T."/>
            <person name="Morin E."/>
            <person name="Murat C."/>
            <person name="Riley R."/>
            <person name="Ohm R."/>
            <person name="Sun H."/>
            <person name="Tunlid A."/>
            <person name="Henrissat B."/>
            <person name="Grigoriev I.V."/>
            <person name="Hibbett D.S."/>
            <person name="Martin F."/>
        </authorList>
    </citation>
    <scope>NUCLEOTIDE SEQUENCE [LARGE SCALE GENOMIC DNA]</scope>
    <source>
        <strain evidence="4">MUT 4182</strain>
    </source>
</reference>
<evidence type="ECO:0000313" key="3">
    <source>
        <dbReference type="EMBL" id="KIO25768.1"/>
    </source>
</evidence>
<feature type="region of interest" description="Disordered" evidence="1">
    <location>
        <begin position="1"/>
        <end position="62"/>
    </location>
</feature>
<dbReference type="CDD" id="cd02440">
    <property type="entry name" value="AdoMet_MTases"/>
    <property type="match status" value="1"/>
</dbReference>
<evidence type="ECO:0000256" key="1">
    <source>
        <dbReference type="SAM" id="MobiDB-lite"/>
    </source>
</evidence>
<dbReference type="Proteomes" id="UP000054248">
    <property type="component" value="Unassembled WGS sequence"/>
</dbReference>
<evidence type="ECO:0000259" key="2">
    <source>
        <dbReference type="Pfam" id="PF13847"/>
    </source>
</evidence>
<evidence type="ECO:0000313" key="4">
    <source>
        <dbReference type="Proteomes" id="UP000054248"/>
    </source>
</evidence>
<dbReference type="InterPro" id="IPR025714">
    <property type="entry name" value="Methyltranfer_dom"/>
</dbReference>
<protein>
    <recommendedName>
        <fullName evidence="2">Methyltransferase domain-containing protein</fullName>
    </recommendedName>
</protein>
<dbReference type="PANTHER" id="PTHR43591:SF24">
    <property type="entry name" value="2-METHOXY-6-POLYPRENYL-1,4-BENZOQUINOL METHYLASE, MITOCHONDRIAL"/>
    <property type="match status" value="1"/>
</dbReference>
<dbReference type="Pfam" id="PF13847">
    <property type="entry name" value="Methyltransf_31"/>
    <property type="match status" value="1"/>
</dbReference>
<dbReference type="PANTHER" id="PTHR43591">
    <property type="entry name" value="METHYLTRANSFERASE"/>
    <property type="match status" value="1"/>
</dbReference>
<dbReference type="HOGENOM" id="CLU_010595_5_2_1"/>
<accession>A0A0C3KWE3</accession>
<gene>
    <name evidence="3" type="ORF">M407DRAFT_207517</name>
</gene>